<organism evidence="4 5">
    <name type="scientific">Paenibacillus helianthi</name>
    <dbReference type="NCBI Taxonomy" id="1349432"/>
    <lineage>
        <taxon>Bacteria</taxon>
        <taxon>Bacillati</taxon>
        <taxon>Bacillota</taxon>
        <taxon>Bacilli</taxon>
        <taxon>Bacillales</taxon>
        <taxon>Paenibacillaceae</taxon>
        <taxon>Paenibacillus</taxon>
    </lineage>
</organism>
<feature type="domain" description="SGNH hydrolase-type esterase" evidence="3">
    <location>
        <begin position="8"/>
        <end position="203"/>
    </location>
</feature>
<evidence type="ECO:0000313" key="5">
    <source>
        <dbReference type="Proteomes" id="UP000186058"/>
    </source>
</evidence>
<dbReference type="Proteomes" id="UP000186058">
    <property type="component" value="Unassembled WGS sequence"/>
</dbReference>
<reference evidence="4 5" key="1">
    <citation type="submission" date="2016-03" db="EMBL/GenBank/DDBJ databases">
        <authorList>
            <person name="Sant'Anna F.H."/>
            <person name="Ambrosini A."/>
            <person name="Souza R."/>
            <person name="Bach E."/>
            <person name="Fernandes G."/>
            <person name="Balsanelli E."/>
            <person name="Baura V.A."/>
            <person name="Souza E.M."/>
            <person name="Passaglia L."/>
        </authorList>
    </citation>
    <scope>NUCLEOTIDE SEQUENCE [LARGE SCALE GENOMIC DNA]</scope>
    <source>
        <strain evidence="4 5">P26E</strain>
    </source>
</reference>
<keyword evidence="2" id="KW-0378">Hydrolase</keyword>
<comment type="caution">
    <text evidence="4">The sequence shown here is derived from an EMBL/GenBank/DDBJ whole genome shotgun (WGS) entry which is preliminary data.</text>
</comment>
<proteinExistence type="inferred from homology"/>
<dbReference type="PANTHER" id="PTHR43695:SF1">
    <property type="entry name" value="RHAMNOGALACTURONAN ACETYLESTERASE"/>
    <property type="match status" value="1"/>
</dbReference>
<dbReference type="RefSeq" id="WP_074106572.1">
    <property type="nucleotide sequence ID" value="NZ_LVWI01000002.1"/>
</dbReference>
<dbReference type="EMBL" id="LVWI01000002">
    <property type="protein sequence ID" value="OKP90825.1"/>
    <property type="molecule type" value="Genomic_DNA"/>
</dbReference>
<dbReference type="SUPFAM" id="SSF52266">
    <property type="entry name" value="SGNH hydrolase"/>
    <property type="match status" value="1"/>
</dbReference>
<name>A0ABX3ETD8_9BACL</name>
<protein>
    <recommendedName>
        <fullName evidence="3">SGNH hydrolase-type esterase domain-containing protein</fullName>
    </recommendedName>
</protein>
<dbReference type="InterPro" id="IPR013830">
    <property type="entry name" value="SGNH_hydro"/>
</dbReference>
<sequence length="240" mass="26325">MPTLYIAGDSTAAQKGGGEKPMTGWGEFFQEHFGPEITVDNRAVNGRSTRSYLAEGRLEDIAKNFRSGDYLLIQFGHNDQKVEDPARYTDPATEYRRNLLTFIDFARNCGGYPVLLTSVSRRRFTSGGEPDPLAIGPYPEAVREVAAQTGTPLLDIFASSQQLYRALGEEGSRQLFMHLPANDHPNYPVGITDDTHFSKEGAARVADLVAGAIRQSAELTALSVYLRRSGLRAAEVVSKP</sequence>
<evidence type="ECO:0000256" key="2">
    <source>
        <dbReference type="ARBA" id="ARBA00022801"/>
    </source>
</evidence>
<dbReference type="Gene3D" id="3.40.50.1110">
    <property type="entry name" value="SGNH hydrolase"/>
    <property type="match status" value="1"/>
</dbReference>
<evidence type="ECO:0000256" key="1">
    <source>
        <dbReference type="ARBA" id="ARBA00008668"/>
    </source>
</evidence>
<dbReference type="InterPro" id="IPR036514">
    <property type="entry name" value="SGNH_hydro_sf"/>
</dbReference>
<dbReference type="CDD" id="cd01821">
    <property type="entry name" value="Rhamnogalacturan_acetylesterase_like"/>
    <property type="match status" value="1"/>
</dbReference>
<evidence type="ECO:0000259" key="3">
    <source>
        <dbReference type="Pfam" id="PF13472"/>
    </source>
</evidence>
<keyword evidence="5" id="KW-1185">Reference proteome</keyword>
<comment type="similarity">
    <text evidence="1">Belongs to the 'GDSL' lipolytic enzyme family.</text>
</comment>
<dbReference type="Pfam" id="PF13472">
    <property type="entry name" value="Lipase_GDSL_2"/>
    <property type="match status" value="1"/>
</dbReference>
<evidence type="ECO:0000313" key="4">
    <source>
        <dbReference type="EMBL" id="OKP90825.1"/>
    </source>
</evidence>
<accession>A0ABX3ETD8</accession>
<dbReference type="PANTHER" id="PTHR43695">
    <property type="entry name" value="PUTATIVE (AFU_ORTHOLOGUE AFUA_2G17250)-RELATED"/>
    <property type="match status" value="1"/>
</dbReference>
<gene>
    <name evidence="4" type="ORF">A3844_02910</name>
</gene>
<dbReference type="InterPro" id="IPR037459">
    <property type="entry name" value="RhgT-like"/>
</dbReference>